<reference evidence="2 3" key="1">
    <citation type="submission" date="2018-03" db="EMBL/GenBank/DDBJ databases">
        <authorList>
            <person name="Keele B.F."/>
        </authorList>
    </citation>
    <scope>NUCLEOTIDE SEQUENCE [LARGE SCALE GENOMIC DNA]</scope>
    <source>
        <strain evidence="2 3">CECT 8811</strain>
    </source>
</reference>
<dbReference type="GO" id="GO:0035888">
    <property type="term" value="F:isoguanine deaminase activity"/>
    <property type="evidence" value="ECO:0007669"/>
    <property type="project" value="TreeGrafter"/>
</dbReference>
<proteinExistence type="predicted"/>
<dbReference type="InterPro" id="IPR013108">
    <property type="entry name" value="Amidohydro_3"/>
</dbReference>
<sequence length="419" mass="45961">MEFRALPRGAIILDNVSIPGCIIGRPEDFVLAKVPLGSCVPDQEDAPVIDMQGAMALPAFVDMHTHLDSAQTWPRLPTGEVSRDGAFKTLTSDHAHWTRDDLMRRIDFALRCAFAHGTCAMRSHIDVSNPQLDLVLSVLDEMRTTWGGRIALQASSLTALGRFDADERDAQIASRFAGMGGALGAILDPIHDLRPRLKAFLRLAALHGLPVDFHADETLVATSECLRVLAETVTEIGFDLPVTVSHACALSAQSEARAVQTLDLVAKAGLHVVSLPLVNLHLQDHQPGRTPRRRGMTLVQEMQARGIPVSFASDNMRDAYYPFGDLDMFDVLRDATRIAHLNHAGTDWPKSVSQTPAQACGFDLPDLLGGAPDMVIFNARNWSELFARPQSDRIVVRSGQAITRSIPQFQELDDLYGRR</sequence>
<dbReference type="Pfam" id="PF07969">
    <property type="entry name" value="Amidohydro_3"/>
    <property type="match status" value="1"/>
</dbReference>
<gene>
    <name evidence="2" type="primary">codAch2</name>
    <name evidence="2" type="ORF">ALP8811_02171</name>
</gene>
<evidence type="ECO:0000313" key="3">
    <source>
        <dbReference type="Proteomes" id="UP000244911"/>
    </source>
</evidence>
<dbReference type="GO" id="GO:0004131">
    <property type="term" value="F:cytosine deaminase activity"/>
    <property type="evidence" value="ECO:0007669"/>
    <property type="project" value="TreeGrafter"/>
</dbReference>
<protein>
    <submittedName>
        <fullName evidence="2">Pterin deaminase</fullName>
        <ecNumber evidence="2">3.5.4.11</ecNumber>
    </submittedName>
</protein>
<dbReference type="Proteomes" id="UP000244911">
    <property type="component" value="Unassembled WGS sequence"/>
</dbReference>
<dbReference type="OrthoDB" id="9815027at2"/>
<evidence type="ECO:0000259" key="1">
    <source>
        <dbReference type="Pfam" id="PF07969"/>
    </source>
</evidence>
<dbReference type="SUPFAM" id="SSF51556">
    <property type="entry name" value="Metallo-dependent hydrolases"/>
    <property type="match status" value="1"/>
</dbReference>
<dbReference type="NCBIfam" id="NF005759">
    <property type="entry name" value="PRK07583.1"/>
    <property type="match status" value="1"/>
</dbReference>
<dbReference type="InterPro" id="IPR032466">
    <property type="entry name" value="Metal_Hydrolase"/>
</dbReference>
<dbReference type="Gene3D" id="2.30.40.10">
    <property type="entry name" value="Urease, subunit C, domain 1"/>
    <property type="match status" value="1"/>
</dbReference>
<accession>A0A2R8AM87</accession>
<keyword evidence="3" id="KW-1185">Reference proteome</keyword>
<organism evidence="2 3">
    <name type="scientific">Aliiroseovarius pelagivivens</name>
    <dbReference type="NCBI Taxonomy" id="1639690"/>
    <lineage>
        <taxon>Bacteria</taxon>
        <taxon>Pseudomonadati</taxon>
        <taxon>Pseudomonadota</taxon>
        <taxon>Alphaproteobacteria</taxon>
        <taxon>Rhodobacterales</taxon>
        <taxon>Paracoccaceae</taxon>
        <taxon>Aliiroseovarius</taxon>
    </lineage>
</organism>
<dbReference type="AlphaFoldDB" id="A0A2R8AM87"/>
<name>A0A2R8AM87_9RHOB</name>
<dbReference type="PANTHER" id="PTHR32027">
    <property type="entry name" value="CYTOSINE DEAMINASE"/>
    <property type="match status" value="1"/>
</dbReference>
<dbReference type="InterPro" id="IPR052349">
    <property type="entry name" value="Metallo-hydrolase_Enzymes"/>
</dbReference>
<evidence type="ECO:0000313" key="2">
    <source>
        <dbReference type="EMBL" id="SPF77148.1"/>
    </source>
</evidence>
<keyword evidence="2" id="KW-0378">Hydrolase</keyword>
<feature type="domain" description="Amidohydrolase 3" evidence="1">
    <location>
        <begin position="178"/>
        <end position="363"/>
    </location>
</feature>
<dbReference type="EC" id="3.5.4.11" evidence="2"/>
<dbReference type="GO" id="GO:0050228">
    <property type="term" value="F:pterin deaminase activity"/>
    <property type="evidence" value="ECO:0007669"/>
    <property type="project" value="UniProtKB-EC"/>
</dbReference>
<dbReference type="GO" id="GO:0006209">
    <property type="term" value="P:cytosine catabolic process"/>
    <property type="evidence" value="ECO:0007669"/>
    <property type="project" value="TreeGrafter"/>
</dbReference>
<dbReference type="InterPro" id="IPR011059">
    <property type="entry name" value="Metal-dep_hydrolase_composite"/>
</dbReference>
<dbReference type="Gene3D" id="3.20.20.140">
    <property type="entry name" value="Metal-dependent hydrolases"/>
    <property type="match status" value="1"/>
</dbReference>
<dbReference type="PANTHER" id="PTHR32027:SF0">
    <property type="entry name" value="CYTOSINE DEAMINASE"/>
    <property type="match status" value="1"/>
</dbReference>
<dbReference type="EMBL" id="OMOI01000001">
    <property type="protein sequence ID" value="SPF77148.1"/>
    <property type="molecule type" value="Genomic_DNA"/>
</dbReference>